<dbReference type="GO" id="GO:0006629">
    <property type="term" value="P:lipid metabolic process"/>
    <property type="evidence" value="ECO:0007669"/>
    <property type="project" value="UniProtKB-KW"/>
</dbReference>
<dbReference type="CDD" id="cd07199">
    <property type="entry name" value="Pat17_PNPLA8_PNPLA9_like"/>
    <property type="match status" value="1"/>
</dbReference>
<reference evidence="4" key="1">
    <citation type="submission" date="2018-06" db="EMBL/GenBank/DDBJ databases">
        <authorList>
            <person name="Zhirakovskaya E."/>
        </authorList>
    </citation>
    <scope>NUCLEOTIDE SEQUENCE</scope>
</reference>
<dbReference type="SUPFAM" id="SSF52151">
    <property type="entry name" value="FabD/lysophospholipase-like"/>
    <property type="match status" value="1"/>
</dbReference>
<evidence type="ECO:0000256" key="2">
    <source>
        <dbReference type="ARBA" id="ARBA00023098"/>
    </source>
</evidence>
<dbReference type="GO" id="GO:0004620">
    <property type="term" value="F:phospholipase activity"/>
    <property type="evidence" value="ECO:0007669"/>
    <property type="project" value="TreeGrafter"/>
</dbReference>
<dbReference type="InterPro" id="IPR016035">
    <property type="entry name" value="Acyl_Trfase/lysoPLipase"/>
</dbReference>
<organism evidence="4">
    <name type="scientific">hydrothermal vent metagenome</name>
    <dbReference type="NCBI Taxonomy" id="652676"/>
    <lineage>
        <taxon>unclassified sequences</taxon>
        <taxon>metagenomes</taxon>
        <taxon>ecological metagenomes</taxon>
    </lineage>
</organism>
<dbReference type="PROSITE" id="PS51635">
    <property type="entry name" value="PNPLA"/>
    <property type="match status" value="1"/>
</dbReference>
<keyword evidence="2" id="KW-0443">Lipid metabolism</keyword>
<proteinExistence type="inferred from homology"/>
<dbReference type="PANTHER" id="PTHR32176">
    <property type="entry name" value="XYLOSE ISOMERASE"/>
    <property type="match status" value="1"/>
</dbReference>
<accession>A0A3B0XUJ2</accession>
<sequence>MSKVILSLDGGGIRGAATAQFLMHVEGVLQTKNTSLRECVDFYAGTSTGSIISLALATTNMTMVEICNLYNFDTAAQIFSENKGLFEIDGINAPKFEASGKTTVLKDNLGDAKIGDVGADKHVLAVAYAIEERRPVVIKSTKAAHLSLRSCDVADASSAAPTYFPTKEIELPPEDDEHWLIDGGVIANNPTMCAVAEARRVWSDVSLSDMYVLSIGTGFMTRKINGPESRKWGSLQWMLKGKIMEIVTDESICAYQCMTIMDQGNYIRVNARLCAQPGLPQSPDDAMDDVSKTNIKRLKQLGDFWFSQYGTATVELLTGTYNGPSLDRIDPVTGKPVTRN</sequence>
<feature type="domain" description="PNPLA" evidence="3">
    <location>
        <begin position="6"/>
        <end position="195"/>
    </location>
</feature>
<comment type="similarity">
    <text evidence="1">Belongs to the patatin family.</text>
</comment>
<dbReference type="EMBL" id="UOFH01000408">
    <property type="protein sequence ID" value="VAW67853.1"/>
    <property type="molecule type" value="Genomic_DNA"/>
</dbReference>
<gene>
    <name evidence="4" type="ORF">MNBD_GAMMA08-90</name>
</gene>
<dbReference type="AlphaFoldDB" id="A0A3B0XUJ2"/>
<name>A0A3B0XUJ2_9ZZZZ</name>
<dbReference type="Pfam" id="PF01734">
    <property type="entry name" value="Patatin"/>
    <property type="match status" value="1"/>
</dbReference>
<evidence type="ECO:0000313" key="4">
    <source>
        <dbReference type="EMBL" id="VAW67853.1"/>
    </source>
</evidence>
<evidence type="ECO:0000259" key="3">
    <source>
        <dbReference type="PROSITE" id="PS51635"/>
    </source>
</evidence>
<protein>
    <submittedName>
        <fullName evidence="4">Patatin</fullName>
    </submittedName>
</protein>
<dbReference type="Gene3D" id="3.40.1090.10">
    <property type="entry name" value="Cytosolic phospholipase A2 catalytic domain"/>
    <property type="match status" value="1"/>
</dbReference>
<evidence type="ECO:0000256" key="1">
    <source>
        <dbReference type="ARBA" id="ARBA00010240"/>
    </source>
</evidence>
<dbReference type="InterPro" id="IPR002641">
    <property type="entry name" value="PNPLA_dom"/>
</dbReference>
<dbReference type="GO" id="GO:0047372">
    <property type="term" value="F:monoacylglycerol lipase activity"/>
    <property type="evidence" value="ECO:0007669"/>
    <property type="project" value="TreeGrafter"/>
</dbReference>
<dbReference type="PANTHER" id="PTHR32176:SF92">
    <property type="entry name" value="XYLOSE ISOMERASE"/>
    <property type="match status" value="1"/>
</dbReference>